<organism evidence="2 3">
    <name type="scientific">Paludisphaera borealis</name>
    <dbReference type="NCBI Taxonomy" id="1387353"/>
    <lineage>
        <taxon>Bacteria</taxon>
        <taxon>Pseudomonadati</taxon>
        <taxon>Planctomycetota</taxon>
        <taxon>Planctomycetia</taxon>
        <taxon>Isosphaerales</taxon>
        <taxon>Isosphaeraceae</taxon>
        <taxon>Paludisphaera</taxon>
    </lineage>
</organism>
<keyword evidence="3" id="KW-1185">Reference proteome</keyword>
<feature type="transmembrane region" description="Helical" evidence="1">
    <location>
        <begin position="60"/>
        <end position="84"/>
    </location>
</feature>
<evidence type="ECO:0000313" key="3">
    <source>
        <dbReference type="Proteomes" id="UP000186309"/>
    </source>
</evidence>
<dbReference type="AlphaFoldDB" id="A0A1U7CLL4"/>
<protein>
    <recommendedName>
        <fullName evidence="4">Glycosyltransferase RgtA/B/C/D-like domain-containing protein</fullName>
    </recommendedName>
</protein>
<dbReference type="OrthoDB" id="247053at2"/>
<dbReference type="RefSeq" id="WP_076344012.1">
    <property type="nucleotide sequence ID" value="NZ_CP019082.1"/>
</dbReference>
<feature type="transmembrane region" description="Helical" evidence="1">
    <location>
        <begin position="206"/>
        <end position="224"/>
    </location>
</feature>
<reference evidence="3" key="1">
    <citation type="submission" date="2016-12" db="EMBL/GenBank/DDBJ databases">
        <title>Comparative genomics of four Isosphaeraceae planctomycetes: a common pool of plasmids and glycoside hydrolase genes.</title>
        <authorList>
            <person name="Ivanova A."/>
        </authorList>
    </citation>
    <scope>NUCLEOTIDE SEQUENCE [LARGE SCALE GENOMIC DNA]</scope>
    <source>
        <strain evidence="3">PX4</strain>
    </source>
</reference>
<feature type="transmembrane region" description="Helical" evidence="1">
    <location>
        <begin position="305"/>
        <end position="322"/>
    </location>
</feature>
<keyword evidence="1" id="KW-1133">Transmembrane helix</keyword>
<dbReference type="STRING" id="1387353.BSF38_01265"/>
<gene>
    <name evidence="2" type="ORF">BSF38_01265</name>
</gene>
<feature type="transmembrane region" description="Helical" evidence="1">
    <location>
        <begin position="379"/>
        <end position="396"/>
    </location>
</feature>
<proteinExistence type="predicted"/>
<feature type="transmembrane region" description="Helical" evidence="1">
    <location>
        <begin position="35"/>
        <end position="54"/>
    </location>
</feature>
<feature type="transmembrane region" description="Helical" evidence="1">
    <location>
        <begin position="230"/>
        <end position="247"/>
    </location>
</feature>
<dbReference type="EMBL" id="CP019082">
    <property type="protein sequence ID" value="APW59807.1"/>
    <property type="molecule type" value="Genomic_DNA"/>
</dbReference>
<sequence>MFDLGFALFLALVSAGLGWRILRWLGGSPEHPVDVFGLALPLGMGLLALAALLLGQFRGLNIIGLAVLVGVVTELGLFSGFRLVRELARSADFGSAWKAARVDDRVMGVFLIATVAATALTSLTPVTDGDALCYHLQVPKVFLIQESVFFDPDLHETVYPLTAEMLYMVALAFRGPIACRCIQWMLGLALAANATALARPSLGGRAWWAGMAALLVPAVTNGMTAPLNDVALAAFGTAAIVAWVRLLDNPGRKAAILAGVFAGLAAGVKYPALVLSALLVTGIVLRPLYERRRVAELGWSKSLRLAAWFAFAAAAAGGAWYLRAYVYTGNPVFPFFRSWFGSGLEEVLAPIKRPLPVTLWNIVTSIGPLTLEPHRFDSFAHQFGPIFLLFLPALLLEKAPRRVLGLVLLGYGFLMVCMTQRQSMRFLLIAVGPLSVGVAYLAATWRERQTIPARVLATLLIAVLGLETCVAMTRAGRSVGTVLGSESSVQFLARCEPTFKVGRWVSEHLPRTARLIGQDHRGFYIPRKYTMELAHRRRTGLGANGESDREIIDALRRDGYTHLMLCPPKPDGEVEVEFDPTLGTLLAPWLALHKPLYKEDLGDSDGLVRSYAIYDLEVADLGAVRTDGVIR</sequence>
<feature type="transmembrane region" description="Helical" evidence="1">
    <location>
        <begin position="451"/>
        <end position="470"/>
    </location>
</feature>
<dbReference type="Proteomes" id="UP000186309">
    <property type="component" value="Chromosome"/>
</dbReference>
<keyword evidence="1" id="KW-0472">Membrane</keyword>
<feature type="transmembrane region" description="Helical" evidence="1">
    <location>
        <begin position="402"/>
        <end position="419"/>
    </location>
</feature>
<feature type="transmembrane region" description="Helical" evidence="1">
    <location>
        <begin position="254"/>
        <end position="285"/>
    </location>
</feature>
<feature type="transmembrane region" description="Helical" evidence="1">
    <location>
        <begin position="6"/>
        <end position="23"/>
    </location>
</feature>
<feature type="transmembrane region" description="Helical" evidence="1">
    <location>
        <begin position="105"/>
        <end position="126"/>
    </location>
</feature>
<name>A0A1U7CLL4_9BACT</name>
<accession>A0A1U7CLL4</accession>
<keyword evidence="1" id="KW-0812">Transmembrane</keyword>
<dbReference type="KEGG" id="pbor:BSF38_01265"/>
<evidence type="ECO:0000313" key="2">
    <source>
        <dbReference type="EMBL" id="APW59807.1"/>
    </source>
</evidence>
<evidence type="ECO:0000256" key="1">
    <source>
        <dbReference type="SAM" id="Phobius"/>
    </source>
</evidence>
<feature type="transmembrane region" description="Helical" evidence="1">
    <location>
        <begin position="426"/>
        <end position="445"/>
    </location>
</feature>
<evidence type="ECO:0008006" key="4">
    <source>
        <dbReference type="Google" id="ProtNLM"/>
    </source>
</evidence>